<proteinExistence type="predicted"/>
<dbReference type="Pfam" id="PF13997">
    <property type="entry name" value="YqjK"/>
    <property type="match status" value="1"/>
</dbReference>
<dbReference type="OrthoDB" id="6504948at2"/>
<keyword evidence="1" id="KW-0175">Coiled coil</keyword>
<dbReference type="Proteomes" id="UP000276061">
    <property type="component" value="Unassembled WGS sequence"/>
</dbReference>
<dbReference type="Proteomes" id="UP000271870">
    <property type="component" value="Unassembled WGS sequence"/>
</dbReference>
<evidence type="ECO:0000313" key="5">
    <source>
        <dbReference type="Proteomes" id="UP000276061"/>
    </source>
</evidence>
<feature type="coiled-coil region" evidence="1">
    <location>
        <begin position="1"/>
        <end position="31"/>
    </location>
</feature>
<keyword evidence="4" id="KW-1185">Reference proteome</keyword>
<keyword evidence="2" id="KW-0131">Cell cycle</keyword>
<reference evidence="4 5" key="1">
    <citation type="submission" date="2018-11" db="EMBL/GenBank/DDBJ databases">
        <title>Characterization of surface water Dickeya isolates.</title>
        <authorList>
            <person name="Van Gijsegem F."/>
            <person name="Pedron J."/>
        </authorList>
    </citation>
    <scope>NUCLEOTIDE SEQUENCE [LARGE SCALE GENOMIC DNA]</scope>
    <source>
        <strain evidence="2 5">FVG1-MFV-O17</strain>
        <strain evidence="3 4">FVG10-MFV-A16</strain>
    </source>
</reference>
<evidence type="ECO:0000313" key="4">
    <source>
        <dbReference type="Proteomes" id="UP000271870"/>
    </source>
</evidence>
<organism evidence="2 5">
    <name type="scientific">Dickeya undicola</name>
    <dbReference type="NCBI Taxonomy" id="1577887"/>
    <lineage>
        <taxon>Bacteria</taxon>
        <taxon>Pseudomonadati</taxon>
        <taxon>Pseudomonadota</taxon>
        <taxon>Gammaproteobacteria</taxon>
        <taxon>Enterobacterales</taxon>
        <taxon>Pectobacteriaceae</taxon>
        <taxon>Dickeya</taxon>
    </lineage>
</organism>
<evidence type="ECO:0000313" key="2">
    <source>
        <dbReference type="EMBL" id="RNM05774.1"/>
    </source>
</evidence>
<dbReference type="EMBL" id="RJLS01000031">
    <property type="protein sequence ID" value="RNM19691.1"/>
    <property type="molecule type" value="Genomic_DNA"/>
</dbReference>
<evidence type="ECO:0000313" key="3">
    <source>
        <dbReference type="EMBL" id="RNM19691.1"/>
    </source>
</evidence>
<dbReference type="EMBL" id="RJLR01000020">
    <property type="protein sequence ID" value="RNM05774.1"/>
    <property type="molecule type" value="Genomic_DNA"/>
</dbReference>
<protein>
    <submittedName>
        <fullName evidence="2">Cell division protein FtsH</fullName>
    </submittedName>
</protein>
<evidence type="ECO:0000256" key="1">
    <source>
        <dbReference type="SAM" id="Coils"/>
    </source>
</evidence>
<dbReference type="RefSeq" id="WP_033570638.1">
    <property type="nucleotide sequence ID" value="NZ_JBPWOM010000051.1"/>
</dbReference>
<keyword evidence="2" id="KW-0132">Cell division</keyword>
<dbReference type="GO" id="GO:0051301">
    <property type="term" value="P:cell division"/>
    <property type="evidence" value="ECO:0007669"/>
    <property type="project" value="UniProtKB-KW"/>
</dbReference>
<name>A0A3N0FZY4_9GAMM</name>
<dbReference type="AlphaFoldDB" id="A0A3N0FZY4"/>
<sequence length="101" mass="12017">MNRQQRLAAEKQQLLRQIQQQRLDLAANKNRWLEITAPYDSYWQKLAWIRRYLVVIPPVIAILGIRHPRRLVKLARRATGIWSALKLIRTVVQSPTRSPRR</sequence>
<gene>
    <name evidence="2" type="ORF">EF878_11030</name>
    <name evidence="3" type="ORF">EFS38_18490</name>
</gene>
<dbReference type="InterPro" id="IPR025612">
    <property type="entry name" value="YqjK"/>
</dbReference>
<accession>A0A3N0FZY4</accession>
<comment type="caution">
    <text evidence="2">The sequence shown here is derived from an EMBL/GenBank/DDBJ whole genome shotgun (WGS) entry which is preliminary data.</text>
</comment>